<evidence type="ECO:0000313" key="5">
    <source>
        <dbReference type="EMBL" id="RVW80205.1"/>
    </source>
</evidence>
<dbReference type="Gene3D" id="3.30.200.20">
    <property type="entry name" value="Phosphorylase Kinase, domain 1"/>
    <property type="match status" value="1"/>
</dbReference>
<dbReference type="GO" id="GO:0004672">
    <property type="term" value="F:protein kinase activity"/>
    <property type="evidence" value="ECO:0007669"/>
    <property type="project" value="InterPro"/>
</dbReference>
<dbReference type="InterPro" id="IPR050823">
    <property type="entry name" value="Plant_Ser_Thr_Prot_Kinase"/>
</dbReference>
<comment type="subcellular location">
    <subcellularLocation>
        <location evidence="1">Cell membrane</location>
    </subcellularLocation>
</comment>
<protein>
    <submittedName>
        <fullName evidence="5">Putative serine/threonine-protein kinase PBL19</fullName>
    </submittedName>
</protein>
<feature type="domain" description="Protein kinase" evidence="4">
    <location>
        <begin position="85"/>
        <end position="267"/>
    </location>
</feature>
<dbReference type="PROSITE" id="PS00107">
    <property type="entry name" value="PROTEIN_KINASE_ATP"/>
    <property type="match status" value="1"/>
</dbReference>
<keyword evidence="2" id="KW-0472">Membrane</keyword>
<keyword evidence="5" id="KW-0808">Transferase</keyword>
<keyword evidence="2" id="KW-1003">Cell membrane</keyword>
<dbReference type="InterPro" id="IPR001245">
    <property type="entry name" value="Ser-Thr/Tyr_kinase_cat_dom"/>
</dbReference>
<dbReference type="GO" id="GO:0005524">
    <property type="term" value="F:ATP binding"/>
    <property type="evidence" value="ECO:0007669"/>
    <property type="project" value="UniProtKB-UniRule"/>
</dbReference>
<dbReference type="GO" id="GO:0005886">
    <property type="term" value="C:plasma membrane"/>
    <property type="evidence" value="ECO:0007669"/>
    <property type="project" value="UniProtKB-SubCell"/>
</dbReference>
<dbReference type="AlphaFoldDB" id="A0A438H6V0"/>
<dbReference type="PANTHER" id="PTHR45621">
    <property type="entry name" value="OS01G0588500 PROTEIN-RELATED"/>
    <property type="match status" value="1"/>
</dbReference>
<accession>A0A438H6V0</accession>
<proteinExistence type="predicted"/>
<comment type="caution">
    <text evidence="5">The sequence shown here is derived from an EMBL/GenBank/DDBJ whole genome shotgun (WGS) entry which is preliminary data.</text>
</comment>
<evidence type="ECO:0000313" key="6">
    <source>
        <dbReference type="Proteomes" id="UP000288805"/>
    </source>
</evidence>
<evidence type="ECO:0000256" key="1">
    <source>
        <dbReference type="ARBA" id="ARBA00004236"/>
    </source>
</evidence>
<dbReference type="InterPro" id="IPR000719">
    <property type="entry name" value="Prot_kinase_dom"/>
</dbReference>
<dbReference type="InterPro" id="IPR017441">
    <property type="entry name" value="Protein_kinase_ATP_BS"/>
</dbReference>
<reference evidence="5 6" key="1">
    <citation type="journal article" date="2018" name="PLoS Genet.">
        <title>Population sequencing reveals clonal diversity and ancestral inbreeding in the grapevine cultivar Chardonnay.</title>
        <authorList>
            <person name="Roach M.J."/>
            <person name="Johnson D.L."/>
            <person name="Bohlmann J."/>
            <person name="van Vuuren H.J."/>
            <person name="Jones S.J."/>
            <person name="Pretorius I.S."/>
            <person name="Schmidt S.A."/>
            <person name="Borneman A.R."/>
        </authorList>
    </citation>
    <scope>NUCLEOTIDE SEQUENCE [LARGE SCALE GENOMIC DNA]</scope>
    <source>
        <strain evidence="6">cv. Chardonnay</strain>
        <tissue evidence="5">Leaf</tissue>
    </source>
</reference>
<dbReference type="InterPro" id="IPR011009">
    <property type="entry name" value="Kinase-like_dom_sf"/>
</dbReference>
<keyword evidence="3" id="KW-0067">ATP-binding</keyword>
<gene>
    <name evidence="5" type="primary">PBL19_3</name>
    <name evidence="5" type="ORF">CK203_044808</name>
</gene>
<dbReference type="SUPFAM" id="SSF56112">
    <property type="entry name" value="Protein kinase-like (PK-like)"/>
    <property type="match status" value="1"/>
</dbReference>
<keyword evidence="5" id="KW-0418">Kinase</keyword>
<dbReference type="PROSITE" id="PS50011">
    <property type="entry name" value="PROTEIN_KINASE_DOM"/>
    <property type="match status" value="1"/>
</dbReference>
<evidence type="ECO:0000256" key="2">
    <source>
        <dbReference type="ARBA" id="ARBA00022475"/>
    </source>
</evidence>
<keyword evidence="3" id="KW-0547">Nucleotide-binding</keyword>
<organism evidence="5 6">
    <name type="scientific">Vitis vinifera</name>
    <name type="common">Grape</name>
    <dbReference type="NCBI Taxonomy" id="29760"/>
    <lineage>
        <taxon>Eukaryota</taxon>
        <taxon>Viridiplantae</taxon>
        <taxon>Streptophyta</taxon>
        <taxon>Embryophyta</taxon>
        <taxon>Tracheophyta</taxon>
        <taxon>Spermatophyta</taxon>
        <taxon>Magnoliopsida</taxon>
        <taxon>eudicotyledons</taxon>
        <taxon>Gunneridae</taxon>
        <taxon>Pentapetalae</taxon>
        <taxon>rosids</taxon>
        <taxon>Vitales</taxon>
        <taxon>Vitaceae</taxon>
        <taxon>Viteae</taxon>
        <taxon>Vitis</taxon>
    </lineage>
</organism>
<evidence type="ECO:0000259" key="4">
    <source>
        <dbReference type="PROSITE" id="PS50011"/>
    </source>
</evidence>
<sequence>MKCFTFYYGDKKEEPKTSKWTSVQSNNSTLTEQEMKRFASELSSQNVSNVSTESLARPTFPSLSQRVSNLRVFTFSELKSVTKNFSRSAMIGEGGFGCVYKGMIKSSDDPPSKLDVAVKQLGKRGMQARHILVIKTAFKVWVQIFKGHKEWVTEVKVLGVVEHPNLVKLVGYCAEDDERGIQRLLIYEYMPNGSVESHLSSQSQTPLSWAMRLKIAQDAAQGLAYLHEEMDFQIISGISNPPIFYWMRNGMQSCQTLDWPGWAPQKD</sequence>
<dbReference type="EMBL" id="QGNW01000268">
    <property type="protein sequence ID" value="RVW80205.1"/>
    <property type="molecule type" value="Genomic_DNA"/>
</dbReference>
<dbReference type="Pfam" id="PF07714">
    <property type="entry name" value="PK_Tyr_Ser-Thr"/>
    <property type="match status" value="1"/>
</dbReference>
<dbReference type="Gene3D" id="1.10.510.10">
    <property type="entry name" value="Transferase(Phosphotransferase) domain 1"/>
    <property type="match status" value="1"/>
</dbReference>
<evidence type="ECO:0000256" key="3">
    <source>
        <dbReference type="PROSITE-ProRule" id="PRU10141"/>
    </source>
</evidence>
<name>A0A438H6V0_VITVI</name>
<dbReference type="Proteomes" id="UP000288805">
    <property type="component" value="Unassembled WGS sequence"/>
</dbReference>
<feature type="binding site" evidence="3">
    <location>
        <position position="119"/>
    </location>
    <ligand>
        <name>ATP</name>
        <dbReference type="ChEBI" id="CHEBI:30616"/>
    </ligand>
</feature>